<dbReference type="PRINTS" id="PR00793">
    <property type="entry name" value="PROAMNOPTASE"/>
</dbReference>
<dbReference type="InterPro" id="IPR005944">
    <property type="entry name" value="Pro_iminopeptidase"/>
</dbReference>
<evidence type="ECO:0000256" key="1">
    <source>
        <dbReference type="ARBA" id="ARBA00001585"/>
    </source>
</evidence>
<comment type="similarity">
    <text evidence="3">Belongs to the peptidase S33 family.</text>
</comment>
<evidence type="ECO:0000256" key="9">
    <source>
        <dbReference type="ARBA" id="ARBA00029605"/>
    </source>
</evidence>
<evidence type="ECO:0000256" key="6">
    <source>
        <dbReference type="ARBA" id="ARBA00022490"/>
    </source>
</evidence>
<dbReference type="PANTHER" id="PTHR43722:SF1">
    <property type="entry name" value="PROLINE IMINOPEPTIDASE"/>
    <property type="match status" value="1"/>
</dbReference>
<dbReference type="InterPro" id="IPR002410">
    <property type="entry name" value="Peptidase_S33"/>
</dbReference>
<reference evidence="11 12" key="1">
    <citation type="submission" date="2023-05" db="EMBL/GenBank/DDBJ databases">
        <title>A 100% complete, gapless, phased diploid assembly of the Scenedesmus obliquus UTEX 3031 genome.</title>
        <authorList>
            <person name="Biondi T.C."/>
            <person name="Hanschen E.R."/>
            <person name="Kwon T."/>
            <person name="Eng W."/>
            <person name="Kruse C.P.S."/>
            <person name="Koehler S.I."/>
            <person name="Kunde Y."/>
            <person name="Gleasner C.D."/>
            <person name="You Mak K.T."/>
            <person name="Polle J."/>
            <person name="Hovde B.T."/>
            <person name="Starkenburg S.R."/>
        </authorList>
    </citation>
    <scope>NUCLEOTIDE SEQUENCE [LARGE SCALE GENOMIC DNA]</scope>
    <source>
        <strain evidence="11 12">DOE0152z</strain>
    </source>
</reference>
<protein>
    <recommendedName>
        <fullName evidence="4">prolyl aminopeptidase</fullName>
        <ecNumber evidence="4">3.4.11.5</ecNumber>
    </recommendedName>
    <alternativeName>
        <fullName evidence="9">Prolyl aminopeptidase</fullName>
    </alternativeName>
</protein>
<evidence type="ECO:0000259" key="10">
    <source>
        <dbReference type="Pfam" id="PF00561"/>
    </source>
</evidence>
<dbReference type="InterPro" id="IPR000073">
    <property type="entry name" value="AB_hydrolase_1"/>
</dbReference>
<keyword evidence="6" id="KW-0963">Cytoplasm</keyword>
<evidence type="ECO:0000313" key="12">
    <source>
        <dbReference type="Proteomes" id="UP001244341"/>
    </source>
</evidence>
<evidence type="ECO:0000256" key="5">
    <source>
        <dbReference type="ARBA" id="ARBA00022438"/>
    </source>
</evidence>
<name>A0ABY8TGK0_TETOB</name>
<dbReference type="EMBL" id="CP126208">
    <property type="protein sequence ID" value="WIA08082.1"/>
    <property type="molecule type" value="Genomic_DNA"/>
</dbReference>
<keyword evidence="7" id="KW-0645">Protease</keyword>
<feature type="domain" description="AB hydrolase-1" evidence="10">
    <location>
        <begin position="120"/>
        <end position="226"/>
    </location>
</feature>
<comment type="catalytic activity">
    <reaction evidence="1">
        <text>Release of N-terminal proline from a peptide.</text>
        <dbReference type="EC" id="3.4.11.5"/>
    </reaction>
</comment>
<keyword evidence="8" id="KW-0378">Hydrolase</keyword>
<evidence type="ECO:0000313" key="11">
    <source>
        <dbReference type="EMBL" id="WIA08082.1"/>
    </source>
</evidence>
<dbReference type="Proteomes" id="UP001244341">
    <property type="component" value="Chromosome 1b"/>
</dbReference>
<keyword evidence="5" id="KW-0031">Aminopeptidase</keyword>
<evidence type="ECO:0000256" key="7">
    <source>
        <dbReference type="ARBA" id="ARBA00022670"/>
    </source>
</evidence>
<proteinExistence type="inferred from homology"/>
<gene>
    <name evidence="11" type="ORF">OEZ85_007545</name>
</gene>
<evidence type="ECO:0000256" key="8">
    <source>
        <dbReference type="ARBA" id="ARBA00022801"/>
    </source>
</evidence>
<keyword evidence="12" id="KW-1185">Reference proteome</keyword>
<evidence type="ECO:0000256" key="2">
    <source>
        <dbReference type="ARBA" id="ARBA00004496"/>
    </source>
</evidence>
<comment type="subcellular location">
    <subcellularLocation>
        <location evidence="2">Cytoplasm</location>
    </subcellularLocation>
</comment>
<evidence type="ECO:0000256" key="4">
    <source>
        <dbReference type="ARBA" id="ARBA00012568"/>
    </source>
</evidence>
<accession>A0ABY8TGK0</accession>
<dbReference type="PANTHER" id="PTHR43722">
    <property type="entry name" value="PROLINE IMINOPEPTIDASE"/>
    <property type="match status" value="1"/>
</dbReference>
<dbReference type="EC" id="3.4.11.5" evidence="4"/>
<evidence type="ECO:0000256" key="3">
    <source>
        <dbReference type="ARBA" id="ARBA00010088"/>
    </source>
</evidence>
<dbReference type="InterPro" id="IPR029058">
    <property type="entry name" value="AB_hydrolase_fold"/>
</dbReference>
<dbReference type="Gene3D" id="3.40.50.1820">
    <property type="entry name" value="alpha/beta hydrolase"/>
    <property type="match status" value="1"/>
</dbReference>
<dbReference type="Pfam" id="PF00561">
    <property type="entry name" value="Abhydrolase_1"/>
    <property type="match status" value="1"/>
</dbReference>
<sequence length="302" mass="32219">MISHCVENAVLPQRGAVAAGCAALHALPARKQQPHTLVRSGLPQGLLTPINKPGVTQQNWQRMACPVSSAAAQPQQQQSSSGLRGLYPATTPHTSGYLQVSNLHKVYYEVHGNPQGIPAVVVHGGPGAGCYANHARLFDASTYRIVLLDQRGCGRSTPSGCLAENTTADLVSDLETLRKTLGVHSWLLLGGSWGVALSVAYAQAHPDRVLGLILRGVCLMRPSELQWMYGGGAAALKPLAWGRFAGNCPARERGNPLLSYYKRMLSSDAAERQAAAKAWMGWEMSVGFSNNQDLAAEVDCSV</sequence>
<dbReference type="SUPFAM" id="SSF53474">
    <property type="entry name" value="alpha/beta-Hydrolases"/>
    <property type="match status" value="1"/>
</dbReference>
<dbReference type="PRINTS" id="PR00111">
    <property type="entry name" value="ABHYDROLASE"/>
</dbReference>
<organism evidence="11 12">
    <name type="scientific">Tetradesmus obliquus</name>
    <name type="common">Green alga</name>
    <name type="synonym">Acutodesmus obliquus</name>
    <dbReference type="NCBI Taxonomy" id="3088"/>
    <lineage>
        <taxon>Eukaryota</taxon>
        <taxon>Viridiplantae</taxon>
        <taxon>Chlorophyta</taxon>
        <taxon>core chlorophytes</taxon>
        <taxon>Chlorophyceae</taxon>
        <taxon>CS clade</taxon>
        <taxon>Sphaeropleales</taxon>
        <taxon>Scenedesmaceae</taxon>
        <taxon>Tetradesmus</taxon>
    </lineage>
</organism>